<feature type="active site" description="Proton donor" evidence="4">
    <location>
        <position position="49"/>
    </location>
</feature>
<proteinExistence type="inferred from homology"/>
<dbReference type="GO" id="GO:0016616">
    <property type="term" value="F:oxidoreductase activity, acting on the CH-OH group of donors, NAD or NADP as acceptor"/>
    <property type="evidence" value="ECO:0007669"/>
    <property type="project" value="UniProtKB-ARBA"/>
</dbReference>
<dbReference type="PANTHER" id="PTHR43827">
    <property type="entry name" value="2,5-DIKETO-D-GLUCONIC ACID REDUCTASE"/>
    <property type="match status" value="1"/>
</dbReference>
<dbReference type="PANTHER" id="PTHR43827:SF3">
    <property type="entry name" value="NADP-DEPENDENT OXIDOREDUCTASE DOMAIN-CONTAINING PROTEIN"/>
    <property type="match status" value="1"/>
</dbReference>
<feature type="domain" description="NADP-dependent oxidoreductase" evidence="7">
    <location>
        <begin position="17"/>
        <end position="273"/>
    </location>
</feature>
<evidence type="ECO:0000256" key="5">
    <source>
        <dbReference type="PIRSR" id="PIRSR000097-2"/>
    </source>
</evidence>
<organism evidence="8 9">
    <name type="scientific">Hortaea werneckii</name>
    <name type="common">Black yeast</name>
    <name type="synonym">Cladosporium werneckii</name>
    <dbReference type="NCBI Taxonomy" id="91943"/>
    <lineage>
        <taxon>Eukaryota</taxon>
        <taxon>Fungi</taxon>
        <taxon>Dikarya</taxon>
        <taxon>Ascomycota</taxon>
        <taxon>Pezizomycotina</taxon>
        <taxon>Dothideomycetes</taxon>
        <taxon>Dothideomycetidae</taxon>
        <taxon>Mycosphaerellales</taxon>
        <taxon>Teratosphaeriaceae</taxon>
        <taxon>Hortaea</taxon>
    </lineage>
</organism>
<dbReference type="PROSITE" id="PS00798">
    <property type="entry name" value="ALDOKETO_REDUCTASE_1"/>
    <property type="match status" value="1"/>
</dbReference>
<evidence type="ECO:0000259" key="7">
    <source>
        <dbReference type="Pfam" id="PF00248"/>
    </source>
</evidence>
<feature type="site" description="Lowers pKa of active site Tyr" evidence="6">
    <location>
        <position position="74"/>
    </location>
</feature>
<dbReference type="InterPro" id="IPR018170">
    <property type="entry name" value="Aldo/ket_reductase_CS"/>
</dbReference>
<dbReference type="PRINTS" id="PR00069">
    <property type="entry name" value="ALDKETRDTASE"/>
</dbReference>
<evidence type="ECO:0000256" key="1">
    <source>
        <dbReference type="ARBA" id="ARBA00007905"/>
    </source>
</evidence>
<dbReference type="PIRSF" id="PIRSF000097">
    <property type="entry name" value="AKR"/>
    <property type="match status" value="1"/>
</dbReference>
<gene>
    <name evidence="8" type="ORF">D0866_05219</name>
</gene>
<sequence>MSQQTPSICTTDFTLNNGQYGTQETEELKKSIIYALKTGYRLIDTAQFYGVESVVGEAIRESGIPRSKIKVMTKFWPKDSHEPTKALDYSLQELGTEYIDLFLLHWPCTMTPGGEPMPYPGDPPYWEAWKRMEKLVGPRCRSIGVSNFTQKTLAPLLEHASIVPAVNQIELHARNPNHNLVQYCREKGIRPISWSTIGGSDRVDSATNPVLTHEIFTNIAQNHGCNPAVVSLSWSVQKGIPVIPKSSKRHRLDENIRLVTLSTQEMEAVDEAYKTIGKLRLSNITPGLLRYPDYLEGKETVLGWTDEEFGWEDSEGRWLC</sequence>
<accession>A0A3M7B4C3</accession>
<evidence type="ECO:0000256" key="6">
    <source>
        <dbReference type="PIRSR" id="PIRSR000097-3"/>
    </source>
</evidence>
<dbReference type="InterPro" id="IPR036812">
    <property type="entry name" value="NAD(P)_OxRdtase_dom_sf"/>
</dbReference>
<evidence type="ECO:0000313" key="9">
    <source>
        <dbReference type="Proteomes" id="UP000276864"/>
    </source>
</evidence>
<reference evidence="8 9" key="1">
    <citation type="journal article" date="2018" name="BMC Genomics">
        <title>Genomic evidence for intraspecific hybridization in a clonal and extremely halotolerant yeast.</title>
        <authorList>
            <person name="Gostincar C."/>
            <person name="Stajich J.E."/>
            <person name="Zupancic J."/>
            <person name="Zalar P."/>
            <person name="Gunde-Cimerman N."/>
        </authorList>
    </citation>
    <scope>NUCLEOTIDE SEQUENCE [LARGE SCALE GENOMIC DNA]</scope>
    <source>
        <strain evidence="8 9">EXF-6651</strain>
    </source>
</reference>
<feature type="binding site" evidence="5">
    <location>
        <position position="105"/>
    </location>
    <ligand>
        <name>substrate</name>
    </ligand>
</feature>
<protein>
    <recommendedName>
        <fullName evidence="7">NADP-dependent oxidoreductase domain-containing protein</fullName>
    </recommendedName>
</protein>
<evidence type="ECO:0000256" key="4">
    <source>
        <dbReference type="PIRSR" id="PIRSR000097-1"/>
    </source>
</evidence>
<dbReference type="Proteomes" id="UP000276864">
    <property type="component" value="Unassembled WGS sequence"/>
</dbReference>
<evidence type="ECO:0000256" key="3">
    <source>
        <dbReference type="ARBA" id="ARBA00023002"/>
    </source>
</evidence>
<dbReference type="CDD" id="cd19071">
    <property type="entry name" value="AKR_AKR1-5-like"/>
    <property type="match status" value="1"/>
</dbReference>
<dbReference type="Pfam" id="PF00248">
    <property type="entry name" value="Aldo_ket_red"/>
    <property type="match status" value="1"/>
</dbReference>
<evidence type="ECO:0000256" key="2">
    <source>
        <dbReference type="ARBA" id="ARBA00022857"/>
    </source>
</evidence>
<comment type="similarity">
    <text evidence="1">Belongs to the aldo/keto reductase family.</text>
</comment>
<name>A0A3M7B4C3_HORWE</name>
<comment type="caution">
    <text evidence="8">The sequence shown here is derived from an EMBL/GenBank/DDBJ whole genome shotgun (WGS) entry which is preliminary data.</text>
</comment>
<keyword evidence="2" id="KW-0521">NADP</keyword>
<dbReference type="EMBL" id="QWIM01000449">
    <property type="protein sequence ID" value="RMY34497.1"/>
    <property type="molecule type" value="Genomic_DNA"/>
</dbReference>
<dbReference type="AlphaFoldDB" id="A0A3M7B4C3"/>
<keyword evidence="3" id="KW-0560">Oxidoreductase</keyword>
<dbReference type="InterPro" id="IPR020471">
    <property type="entry name" value="AKR"/>
</dbReference>
<dbReference type="SUPFAM" id="SSF51430">
    <property type="entry name" value="NAD(P)-linked oxidoreductase"/>
    <property type="match status" value="1"/>
</dbReference>
<dbReference type="InterPro" id="IPR023210">
    <property type="entry name" value="NADP_OxRdtase_dom"/>
</dbReference>
<evidence type="ECO:0000313" key="8">
    <source>
        <dbReference type="EMBL" id="RMY34497.1"/>
    </source>
</evidence>
<dbReference type="Gene3D" id="3.20.20.100">
    <property type="entry name" value="NADP-dependent oxidoreductase domain"/>
    <property type="match status" value="1"/>
</dbReference>